<evidence type="ECO:0000313" key="2">
    <source>
        <dbReference type="Proteomes" id="UP001163324"/>
    </source>
</evidence>
<sequence length="594" mass="66100">MAKTWSVAVSAALTLLGAGFAAADVKPLMNVEEFNSIAEEAEGFPQQKFRSSDIVAPLLQVNSWDRAKTDDAPYIFLGSVYGHMRGGPMILDASDLSLIYADQQYENAYTSSVQTINGTQYMMFWQGYHTRGHANGWCLVYDENYSMVYNVTAQGLHGALADMHEMKMTEEHTIIFTTYFNIPYDCTAKGGPEDALLMDSGFQEVDASTNEVIFDWHASKWFDIGDSWARYDEGYGVGPDSGFDAFHINSVEKTASGNYLVSSRHLCSVILVDGTDGHPIWVLGGHQNQFKDISDGKATNFGWQHDARFYKDEYHITMFDNHGERTGSCDEEEGCRTRGLQVKVDTTAMTVEVVQEYYHPEKMDAGAMGGFQPLESGNVMVAWGHTPGFVEYTYDGTPVMDVQRGMIGGKTQNDMFAYRVQKHEWVGRPRWPPAVAMDAPHGTTENATIFLSWNGATDISTWAVLASDTASEVHNPKNLIAHVNRTGFETTVELGSNTTARYMGAAAVDEDGNILGSTYVFDMWSHQPIYMASEIESLKESQEFNDHYKSVKLGGGGVVVMLAIGGGIFYLWRRRSSSRVDVEEARYKRVDTNE</sequence>
<evidence type="ECO:0000313" key="1">
    <source>
        <dbReference type="EMBL" id="KAI9902380.1"/>
    </source>
</evidence>
<name>A0ACC0V7K4_9HYPO</name>
<dbReference type="Proteomes" id="UP001163324">
    <property type="component" value="Chromosome 2"/>
</dbReference>
<organism evidence="1 2">
    <name type="scientific">Trichothecium roseum</name>
    <dbReference type="NCBI Taxonomy" id="47278"/>
    <lineage>
        <taxon>Eukaryota</taxon>
        <taxon>Fungi</taxon>
        <taxon>Dikarya</taxon>
        <taxon>Ascomycota</taxon>
        <taxon>Pezizomycotina</taxon>
        <taxon>Sordariomycetes</taxon>
        <taxon>Hypocreomycetidae</taxon>
        <taxon>Hypocreales</taxon>
        <taxon>Hypocreales incertae sedis</taxon>
        <taxon>Trichothecium</taxon>
    </lineage>
</organism>
<reference evidence="1" key="1">
    <citation type="submission" date="2022-10" db="EMBL/GenBank/DDBJ databases">
        <title>Complete Genome of Trichothecium roseum strain YXFP-22015, a Plant Pathogen Isolated from Citrus.</title>
        <authorList>
            <person name="Wang Y."/>
            <person name="Zhu L."/>
        </authorList>
    </citation>
    <scope>NUCLEOTIDE SEQUENCE</scope>
    <source>
        <strain evidence="1">YXFP-22015</strain>
    </source>
</reference>
<accession>A0ACC0V7K4</accession>
<gene>
    <name evidence="1" type="ORF">N3K66_001732</name>
</gene>
<comment type="caution">
    <text evidence="1">The sequence shown here is derived from an EMBL/GenBank/DDBJ whole genome shotgun (WGS) entry which is preliminary data.</text>
</comment>
<protein>
    <submittedName>
        <fullName evidence="1">Uncharacterized protein</fullName>
    </submittedName>
</protein>
<proteinExistence type="predicted"/>
<keyword evidence="2" id="KW-1185">Reference proteome</keyword>
<dbReference type="EMBL" id="CM047941">
    <property type="protein sequence ID" value="KAI9902380.1"/>
    <property type="molecule type" value="Genomic_DNA"/>
</dbReference>